<dbReference type="InterPro" id="IPR015590">
    <property type="entry name" value="Aldehyde_DH_dom"/>
</dbReference>
<comment type="caution">
    <text evidence="5">The sequence shown here is derived from an EMBL/GenBank/DDBJ whole genome shotgun (WGS) entry which is preliminary data.</text>
</comment>
<name>A0ABP7FKE9_9ACTN</name>
<dbReference type="SUPFAM" id="SSF53720">
    <property type="entry name" value="ALDH-like"/>
    <property type="match status" value="1"/>
</dbReference>
<sequence>MSYFTELGHQYIGGQWQVGSGSWDIIDFNPYNGEKLAAITVATAKEIDAAYDAAARAQGAWADTDPWERRRIFERAIEVIEERTDEFAALITDELGGNQAKSVIELVSAIEHLRQAMVTTVEETTVCSPSPEPGRTNRVIRRPIGVVTVISPFNFPLATAMMSVAPALALGNAVVLKPNQNSPVSGGGLVAKVLQEAGLPAGVLNVLVTDIAEIGDALIEHPVPSVISFAGSDEVGRHVAEVAARQLKRCVLQLSNNAAFVVLDDVRGERLDYAVRAAVSSRFVFQGQVCMAANRILVDQAVADEFTEKFVAAVRALKVGDPRDPATHIGPLINALQADAMRTIIKQALDAGATALVQGSTYDNFVEPTVLTGLPEDSALLRQEIFGPVALLATFDGEEEAIRMANDTPYGLTAAVHTPDLERGARVARRIRAGMVHVNSTTNLQDVTVMFGGDGASGLGRLNGRHAIDLFSTEQWISTRADMPEVPL</sequence>
<dbReference type="PANTHER" id="PTHR42986:SF1">
    <property type="entry name" value="BENZALDEHYDE DEHYDROGENASE YFMT"/>
    <property type="match status" value="1"/>
</dbReference>
<accession>A0ABP7FKE9</accession>
<dbReference type="PANTHER" id="PTHR42986">
    <property type="entry name" value="BENZALDEHYDE DEHYDROGENASE YFMT"/>
    <property type="match status" value="1"/>
</dbReference>
<dbReference type="InterPro" id="IPR016162">
    <property type="entry name" value="Ald_DH_N"/>
</dbReference>
<feature type="domain" description="Aldehyde dehydrogenase" evidence="4">
    <location>
        <begin position="25"/>
        <end position="476"/>
    </location>
</feature>
<keyword evidence="6" id="KW-1185">Reference proteome</keyword>
<dbReference type="RefSeq" id="WP_345649608.1">
    <property type="nucleotide sequence ID" value="NZ_BAABEP010000031.1"/>
</dbReference>
<proteinExistence type="inferred from homology"/>
<dbReference type="EMBL" id="BAABEP010000031">
    <property type="protein sequence ID" value="GAA3740357.1"/>
    <property type="molecule type" value="Genomic_DNA"/>
</dbReference>
<dbReference type="InterPro" id="IPR016160">
    <property type="entry name" value="Ald_DH_CS_CYS"/>
</dbReference>
<evidence type="ECO:0000313" key="5">
    <source>
        <dbReference type="EMBL" id="GAA3740357.1"/>
    </source>
</evidence>
<dbReference type="Pfam" id="PF00171">
    <property type="entry name" value="Aldedh"/>
    <property type="match status" value="1"/>
</dbReference>
<organism evidence="5 6">
    <name type="scientific">Streptomyces tremellae</name>
    <dbReference type="NCBI Taxonomy" id="1124239"/>
    <lineage>
        <taxon>Bacteria</taxon>
        <taxon>Bacillati</taxon>
        <taxon>Actinomycetota</taxon>
        <taxon>Actinomycetes</taxon>
        <taxon>Kitasatosporales</taxon>
        <taxon>Streptomycetaceae</taxon>
        <taxon>Streptomyces</taxon>
    </lineage>
</organism>
<dbReference type="PROSITE" id="PS00070">
    <property type="entry name" value="ALDEHYDE_DEHYDR_CYS"/>
    <property type="match status" value="1"/>
</dbReference>
<evidence type="ECO:0000256" key="1">
    <source>
        <dbReference type="ARBA" id="ARBA00009986"/>
    </source>
</evidence>
<evidence type="ECO:0000256" key="3">
    <source>
        <dbReference type="ARBA" id="ARBA00023027"/>
    </source>
</evidence>
<keyword evidence="2" id="KW-0560">Oxidoreductase</keyword>
<protein>
    <submittedName>
        <fullName evidence="5">Aldehyde dehydrogenase family protein</fullName>
    </submittedName>
</protein>
<reference evidence="6" key="1">
    <citation type="journal article" date="2019" name="Int. J. Syst. Evol. Microbiol.">
        <title>The Global Catalogue of Microorganisms (GCM) 10K type strain sequencing project: providing services to taxonomists for standard genome sequencing and annotation.</title>
        <authorList>
            <consortium name="The Broad Institute Genomics Platform"/>
            <consortium name="The Broad Institute Genome Sequencing Center for Infectious Disease"/>
            <person name="Wu L."/>
            <person name="Ma J."/>
        </authorList>
    </citation>
    <scope>NUCLEOTIDE SEQUENCE [LARGE SCALE GENOMIC DNA]</scope>
    <source>
        <strain evidence="6">JCM 30846</strain>
    </source>
</reference>
<dbReference type="InterPro" id="IPR016163">
    <property type="entry name" value="Ald_DH_C"/>
</dbReference>
<dbReference type="Proteomes" id="UP001499884">
    <property type="component" value="Unassembled WGS sequence"/>
</dbReference>
<comment type="similarity">
    <text evidence="1">Belongs to the aldehyde dehydrogenase family.</text>
</comment>
<evidence type="ECO:0000256" key="2">
    <source>
        <dbReference type="ARBA" id="ARBA00023002"/>
    </source>
</evidence>
<dbReference type="Gene3D" id="3.40.605.10">
    <property type="entry name" value="Aldehyde Dehydrogenase, Chain A, domain 1"/>
    <property type="match status" value="1"/>
</dbReference>
<gene>
    <name evidence="5" type="ORF">GCM10023082_41690</name>
</gene>
<dbReference type="Gene3D" id="3.40.309.10">
    <property type="entry name" value="Aldehyde Dehydrogenase, Chain A, domain 2"/>
    <property type="match status" value="1"/>
</dbReference>
<evidence type="ECO:0000259" key="4">
    <source>
        <dbReference type="Pfam" id="PF00171"/>
    </source>
</evidence>
<evidence type="ECO:0000313" key="6">
    <source>
        <dbReference type="Proteomes" id="UP001499884"/>
    </source>
</evidence>
<dbReference type="InterPro" id="IPR016161">
    <property type="entry name" value="Ald_DH/histidinol_DH"/>
</dbReference>
<keyword evidence="3" id="KW-0520">NAD</keyword>